<evidence type="ECO:0000259" key="9">
    <source>
        <dbReference type="Pfam" id="PF13886"/>
    </source>
</evidence>
<feature type="transmembrane region" description="Helical" evidence="8">
    <location>
        <begin position="69"/>
        <end position="89"/>
    </location>
</feature>
<evidence type="ECO:0000256" key="5">
    <source>
        <dbReference type="ARBA" id="ARBA00023136"/>
    </source>
</evidence>
<feature type="transmembrane region" description="Helical" evidence="8">
    <location>
        <begin position="179"/>
        <end position="199"/>
    </location>
</feature>
<dbReference type="InterPro" id="IPR025256">
    <property type="entry name" value="TM7S3/TM198-like_dom"/>
</dbReference>
<reference evidence="10" key="2">
    <citation type="submission" date="2025-09" db="UniProtKB">
        <authorList>
            <consortium name="Ensembl"/>
        </authorList>
    </citation>
    <scope>IDENTIFICATION</scope>
</reference>
<feature type="domain" description="TM7S3/TM198-like" evidence="9">
    <location>
        <begin position="49"/>
        <end position="243"/>
    </location>
</feature>
<dbReference type="GO" id="GO:0005886">
    <property type="term" value="C:plasma membrane"/>
    <property type="evidence" value="ECO:0007669"/>
    <property type="project" value="TreeGrafter"/>
</dbReference>
<evidence type="ECO:0000256" key="2">
    <source>
        <dbReference type="ARBA" id="ARBA00006244"/>
    </source>
</evidence>
<dbReference type="InterPro" id="IPR040236">
    <property type="entry name" value="TMEM198"/>
</dbReference>
<evidence type="ECO:0000256" key="8">
    <source>
        <dbReference type="SAM" id="Phobius"/>
    </source>
</evidence>
<feature type="transmembrane region" description="Helical" evidence="8">
    <location>
        <begin position="127"/>
        <end position="148"/>
    </location>
</feature>
<evidence type="ECO:0000256" key="1">
    <source>
        <dbReference type="ARBA" id="ARBA00004141"/>
    </source>
</evidence>
<keyword evidence="5 8" id="KW-0472">Membrane</keyword>
<dbReference type="GeneTree" id="ENSGT00390000016940"/>
<protein>
    <recommendedName>
        <fullName evidence="6">Transmembrane protein 198</fullName>
    </recommendedName>
</protein>
<dbReference type="OMA" id="LLPLCWY"/>
<dbReference type="AlphaFoldDB" id="A0A8D0HI20"/>
<evidence type="ECO:0000313" key="10">
    <source>
        <dbReference type="Ensembl" id="ENSSPUP00000019605.1"/>
    </source>
</evidence>
<dbReference type="PANTHER" id="PTHR31247:SF17">
    <property type="entry name" value="DUF4203 DOMAIN-CONTAINING PROTEIN"/>
    <property type="match status" value="1"/>
</dbReference>
<evidence type="ECO:0000256" key="6">
    <source>
        <dbReference type="ARBA" id="ARBA00049737"/>
    </source>
</evidence>
<evidence type="ECO:0000256" key="3">
    <source>
        <dbReference type="ARBA" id="ARBA00022692"/>
    </source>
</evidence>
<proteinExistence type="inferred from homology"/>
<name>A0A8D0HI20_SPHPU</name>
<dbReference type="Proteomes" id="UP000694392">
    <property type="component" value="Unplaced"/>
</dbReference>
<keyword evidence="3 8" id="KW-0812">Transmembrane</keyword>
<sequence length="357" mass="38412">MDSPTLLPLVLTSDPQSFNQGATEPGAIASDPCSRRPEQHYEVVPCLVCALCSVFGIVYCCFGYRCFKAIMFLSGLLFGAAVIFLLCYKERILETQLSLEVSGGIALGIGALCGLVTMLVHSVGLFLTGLLLGLLVAVAGLVATAPLYTPSSAWVPAGSLLGLALLGAVLALRWQKVLTVLSTAAFGGAVLSLCLDYFVEGLVLGWHVYDRLRLAPAPPLCWPGWVVLATWPLLALLGALLQWKVTADGFSHTDVVLSRHRKQLRLLRIRQREAKRRHSQPPLEGSGSYRHKPPPTAPVKRYAGDVLAPSYIQSMRDRQRLGTSTSLNSLSACAQTTVDIDYDSSSTVPLTAPLGRL</sequence>
<evidence type="ECO:0000256" key="4">
    <source>
        <dbReference type="ARBA" id="ARBA00022989"/>
    </source>
</evidence>
<feature type="transmembrane region" description="Helical" evidence="8">
    <location>
        <begin position="222"/>
        <end position="241"/>
    </location>
</feature>
<dbReference type="PANTHER" id="PTHR31247">
    <property type="entry name" value="TRANSMEMBRANE PROTEIN 198 FAMILY MEMBER"/>
    <property type="match status" value="1"/>
</dbReference>
<keyword evidence="11" id="KW-1185">Reference proteome</keyword>
<feature type="region of interest" description="Disordered" evidence="7">
    <location>
        <begin position="273"/>
        <end position="301"/>
    </location>
</feature>
<feature type="transmembrane region" description="Helical" evidence="8">
    <location>
        <begin position="154"/>
        <end position="172"/>
    </location>
</feature>
<dbReference type="Ensembl" id="ENSSPUT00000020885.1">
    <property type="protein sequence ID" value="ENSSPUP00000019605.1"/>
    <property type="gene ID" value="ENSSPUG00000015108.1"/>
</dbReference>
<feature type="transmembrane region" description="Helical" evidence="8">
    <location>
        <begin position="101"/>
        <end position="120"/>
    </location>
</feature>
<comment type="subcellular location">
    <subcellularLocation>
        <location evidence="1">Membrane</location>
        <topology evidence="1">Multi-pass membrane protein</topology>
    </subcellularLocation>
</comment>
<reference evidence="10" key="1">
    <citation type="submission" date="2025-08" db="UniProtKB">
        <authorList>
            <consortium name="Ensembl"/>
        </authorList>
    </citation>
    <scope>IDENTIFICATION</scope>
</reference>
<evidence type="ECO:0000256" key="7">
    <source>
        <dbReference type="SAM" id="MobiDB-lite"/>
    </source>
</evidence>
<organism evidence="10 11">
    <name type="scientific">Sphenodon punctatus</name>
    <name type="common">Tuatara</name>
    <name type="synonym">Hatteria punctata</name>
    <dbReference type="NCBI Taxonomy" id="8508"/>
    <lineage>
        <taxon>Eukaryota</taxon>
        <taxon>Metazoa</taxon>
        <taxon>Chordata</taxon>
        <taxon>Craniata</taxon>
        <taxon>Vertebrata</taxon>
        <taxon>Euteleostomi</taxon>
        <taxon>Lepidosauria</taxon>
        <taxon>Sphenodontia</taxon>
        <taxon>Sphenodontidae</taxon>
        <taxon>Sphenodon</taxon>
    </lineage>
</organism>
<accession>A0A8D0HI20</accession>
<feature type="transmembrane region" description="Helical" evidence="8">
    <location>
        <begin position="41"/>
        <end position="62"/>
    </location>
</feature>
<evidence type="ECO:0000313" key="11">
    <source>
        <dbReference type="Proteomes" id="UP000694392"/>
    </source>
</evidence>
<keyword evidence="4 8" id="KW-1133">Transmembrane helix</keyword>
<comment type="similarity">
    <text evidence="2">Belongs to the TMEM198 family.</text>
</comment>
<dbReference type="Pfam" id="PF13886">
    <property type="entry name" value="TM7S3_TM198"/>
    <property type="match status" value="1"/>
</dbReference>